<dbReference type="AlphaFoldDB" id="A0A484XSP9"/>
<sequence length="333" mass="37079">MTDIIEHEEDKEPEGKAKGGKARAANMTPEERKEAGKRMAEAKRELAALPIAEYGSSNTPLKIGDVEIQCYVLSDGTRVLSQRGMYAGLGWSGSAGGDRLLNFIGGERVKPYINNDILPAIENPIKFRHPGGGGAAFGYPATILADICDAILAARKAGTLQKQQAHVAERAEILVRGFARVGIVALVDEATGYQKARDRDALAKYLEEFIAKEMRPWVKTYPVEFFEELCRLRGVEFKANLQTPRYFGRLINNITYERMLPNLREALKAEKRKANKSGVKMHQFLSEDSGAGLLQKRLIGTIDFMKASRTYEEFIELLDRVYPVVPALDLKTE</sequence>
<feature type="domain" description="Bacteriophage Mx8 p63 C-terminal" evidence="2">
    <location>
        <begin position="206"/>
        <end position="291"/>
    </location>
</feature>
<dbReference type="InterPro" id="IPR018874">
    <property type="entry name" value="Phage_Mx8_p63_C"/>
</dbReference>
<feature type="compositionally biased region" description="Basic and acidic residues" evidence="1">
    <location>
        <begin position="1"/>
        <end position="17"/>
    </location>
</feature>
<dbReference type="Pfam" id="PF10546">
    <property type="entry name" value="P63C"/>
    <property type="match status" value="1"/>
</dbReference>
<feature type="region of interest" description="Disordered" evidence="1">
    <location>
        <begin position="1"/>
        <end position="37"/>
    </location>
</feature>
<name>A0A484XSP9_9ENTR</name>
<reference evidence="3 4" key="1">
    <citation type="submission" date="2019-03" db="EMBL/GenBank/DDBJ databases">
        <authorList>
            <consortium name="Pathogen Informatics"/>
        </authorList>
    </citation>
    <scope>NUCLEOTIDE SEQUENCE [LARGE SCALE GENOMIC DNA]</scope>
    <source>
        <strain evidence="3 4">NCTC12126</strain>
    </source>
</reference>
<evidence type="ECO:0000313" key="3">
    <source>
        <dbReference type="EMBL" id="VFS25199.1"/>
    </source>
</evidence>
<evidence type="ECO:0000313" key="4">
    <source>
        <dbReference type="Proteomes" id="UP000351155"/>
    </source>
</evidence>
<gene>
    <name evidence="3" type="ORF">NCTC12126_02209</name>
</gene>
<accession>A0A484XSP9</accession>
<protein>
    <submittedName>
        <fullName evidence="3">P63C domain</fullName>
    </submittedName>
</protein>
<dbReference type="Proteomes" id="UP000351155">
    <property type="component" value="Unassembled WGS sequence"/>
</dbReference>
<proteinExistence type="predicted"/>
<evidence type="ECO:0000256" key="1">
    <source>
        <dbReference type="SAM" id="MobiDB-lite"/>
    </source>
</evidence>
<evidence type="ECO:0000259" key="2">
    <source>
        <dbReference type="Pfam" id="PF10546"/>
    </source>
</evidence>
<organism evidence="3 4">
    <name type="scientific">Enterobacter cancerogenus</name>
    <dbReference type="NCBI Taxonomy" id="69218"/>
    <lineage>
        <taxon>Bacteria</taxon>
        <taxon>Pseudomonadati</taxon>
        <taxon>Pseudomonadota</taxon>
        <taxon>Gammaproteobacteria</taxon>
        <taxon>Enterobacterales</taxon>
        <taxon>Enterobacteriaceae</taxon>
        <taxon>Enterobacter</taxon>
        <taxon>Enterobacter cloacae complex</taxon>
    </lineage>
</organism>
<dbReference type="EMBL" id="CAADIW010000018">
    <property type="protein sequence ID" value="VFS25199.1"/>
    <property type="molecule type" value="Genomic_DNA"/>
</dbReference>